<proteinExistence type="predicted"/>
<reference evidence="2 3" key="1">
    <citation type="submission" date="2023-05" db="EMBL/GenBank/DDBJ databases">
        <title>B98-5 Cell Line De Novo Hybrid Assembly: An Optical Mapping Approach.</title>
        <authorList>
            <person name="Kananen K."/>
            <person name="Auerbach J.A."/>
            <person name="Kautto E."/>
            <person name="Blachly J.S."/>
        </authorList>
    </citation>
    <scope>NUCLEOTIDE SEQUENCE [LARGE SCALE GENOMIC DNA]</scope>
    <source>
        <strain evidence="2">B95-8</strain>
        <tissue evidence="2">Cell line</tissue>
    </source>
</reference>
<name>A0ABQ9UGW7_SAGOE</name>
<comment type="caution">
    <text evidence="2">The sequence shown here is derived from an EMBL/GenBank/DDBJ whole genome shotgun (WGS) entry which is preliminary data.</text>
</comment>
<keyword evidence="3" id="KW-1185">Reference proteome</keyword>
<feature type="region of interest" description="Disordered" evidence="1">
    <location>
        <begin position="1"/>
        <end position="35"/>
    </location>
</feature>
<dbReference type="EMBL" id="JASSZA010000012">
    <property type="protein sequence ID" value="KAK2096286.1"/>
    <property type="molecule type" value="Genomic_DNA"/>
</dbReference>
<evidence type="ECO:0000313" key="3">
    <source>
        <dbReference type="Proteomes" id="UP001266305"/>
    </source>
</evidence>
<protein>
    <submittedName>
        <fullName evidence="2">Uncharacterized protein</fullName>
    </submittedName>
</protein>
<evidence type="ECO:0000256" key="1">
    <source>
        <dbReference type="SAM" id="MobiDB-lite"/>
    </source>
</evidence>
<accession>A0ABQ9UGW7</accession>
<evidence type="ECO:0000313" key="2">
    <source>
        <dbReference type="EMBL" id="KAK2096286.1"/>
    </source>
</evidence>
<organism evidence="2 3">
    <name type="scientific">Saguinus oedipus</name>
    <name type="common">Cotton-top tamarin</name>
    <name type="synonym">Oedipomidas oedipus</name>
    <dbReference type="NCBI Taxonomy" id="9490"/>
    <lineage>
        <taxon>Eukaryota</taxon>
        <taxon>Metazoa</taxon>
        <taxon>Chordata</taxon>
        <taxon>Craniata</taxon>
        <taxon>Vertebrata</taxon>
        <taxon>Euteleostomi</taxon>
        <taxon>Mammalia</taxon>
        <taxon>Eutheria</taxon>
        <taxon>Euarchontoglires</taxon>
        <taxon>Primates</taxon>
        <taxon>Haplorrhini</taxon>
        <taxon>Platyrrhini</taxon>
        <taxon>Cebidae</taxon>
        <taxon>Callitrichinae</taxon>
        <taxon>Saguinus</taxon>
    </lineage>
</organism>
<dbReference type="Proteomes" id="UP001266305">
    <property type="component" value="Unassembled WGS sequence"/>
</dbReference>
<sequence length="68" mass="7053">MGPFGMPGTSIPGPPGPKGERGGPGMPGFKGEPGLSIRGPKFAGMVFKALRDQWVLQDSKVMAILVCL</sequence>
<gene>
    <name evidence="2" type="ORF">P7K49_025320</name>
</gene>